<evidence type="ECO:0000256" key="6">
    <source>
        <dbReference type="ARBA" id="ARBA00023136"/>
    </source>
</evidence>
<dbReference type="InterPro" id="IPR037185">
    <property type="entry name" value="EmrE-like"/>
</dbReference>
<comment type="subcellular location">
    <subcellularLocation>
        <location evidence="1">Cell membrane</location>
        <topology evidence="1">Multi-pass membrane protein</topology>
    </subcellularLocation>
</comment>
<dbReference type="EMBL" id="JBHUHQ010000015">
    <property type="protein sequence ID" value="MFD2044690.1"/>
    <property type="molecule type" value="Genomic_DNA"/>
</dbReference>
<feature type="transmembrane region" description="Helical" evidence="7">
    <location>
        <begin position="209"/>
        <end position="232"/>
    </location>
</feature>
<feature type="transmembrane region" description="Helical" evidence="7">
    <location>
        <begin position="244"/>
        <end position="263"/>
    </location>
</feature>
<keyword evidence="4 7" id="KW-0812">Transmembrane</keyword>
<feature type="transmembrane region" description="Helical" evidence="7">
    <location>
        <begin position="269"/>
        <end position="293"/>
    </location>
</feature>
<keyword evidence="5 7" id="KW-1133">Transmembrane helix</keyword>
<evidence type="ECO:0000256" key="3">
    <source>
        <dbReference type="ARBA" id="ARBA00022475"/>
    </source>
</evidence>
<dbReference type="RefSeq" id="WP_377556074.1">
    <property type="nucleotide sequence ID" value="NZ_JBHUHQ010000015.1"/>
</dbReference>
<evidence type="ECO:0000313" key="9">
    <source>
        <dbReference type="EMBL" id="MFD2044690.1"/>
    </source>
</evidence>
<comment type="similarity">
    <text evidence="2">Belongs to the EamA transporter family.</text>
</comment>
<keyword evidence="6 7" id="KW-0472">Membrane</keyword>
<protein>
    <submittedName>
        <fullName evidence="9">DMT family transporter</fullName>
    </submittedName>
</protein>
<sequence length="298" mass="32349">MKKIHIALFLIMMVWGFNVSAVKVLVANIDPILLTAFRIFIAGISVLVISAFLKILRLPTKREIFIIMLISLFNVVLHHIFISVGLSKTSGVNAGLIAGTTPLFTMMLSIIFLGNRVTLFRISGFLLGFIGVAITSIAGDGGLASISIGDIYVLISIIAQAYSFILIGKLNPTFDPRLLTGYMLVFGSIFIFIVSFFEGSQITQLTKLWSWDLGLVFLISAVLATAVGHMLYNFAVKQVGPADSAIFINFITLSALLGSALFLGENILYQHIIGLVLIVIGVLIGSGAVGYWFGRKRL</sequence>
<feature type="transmembrane region" description="Helical" evidence="7">
    <location>
        <begin position="31"/>
        <end position="53"/>
    </location>
</feature>
<proteinExistence type="inferred from homology"/>
<evidence type="ECO:0000256" key="1">
    <source>
        <dbReference type="ARBA" id="ARBA00004651"/>
    </source>
</evidence>
<feature type="transmembrane region" description="Helical" evidence="7">
    <location>
        <begin position="92"/>
        <end position="112"/>
    </location>
</feature>
<name>A0ABW4W1E9_9BACI</name>
<dbReference type="InterPro" id="IPR050638">
    <property type="entry name" value="AA-Vitamin_Transporters"/>
</dbReference>
<accession>A0ABW4W1E9</accession>
<feature type="transmembrane region" description="Helical" evidence="7">
    <location>
        <begin position="119"/>
        <end position="138"/>
    </location>
</feature>
<feature type="domain" description="EamA" evidence="8">
    <location>
        <begin position="4"/>
        <end position="136"/>
    </location>
</feature>
<dbReference type="Pfam" id="PF00892">
    <property type="entry name" value="EamA"/>
    <property type="match status" value="2"/>
</dbReference>
<dbReference type="SUPFAM" id="SSF103481">
    <property type="entry name" value="Multidrug resistance efflux transporter EmrE"/>
    <property type="match status" value="2"/>
</dbReference>
<evidence type="ECO:0000256" key="4">
    <source>
        <dbReference type="ARBA" id="ARBA00022692"/>
    </source>
</evidence>
<dbReference type="InterPro" id="IPR000620">
    <property type="entry name" value="EamA_dom"/>
</dbReference>
<feature type="transmembrane region" description="Helical" evidence="7">
    <location>
        <begin position="65"/>
        <end position="86"/>
    </location>
</feature>
<keyword evidence="10" id="KW-1185">Reference proteome</keyword>
<dbReference type="PANTHER" id="PTHR32322">
    <property type="entry name" value="INNER MEMBRANE TRANSPORTER"/>
    <property type="match status" value="1"/>
</dbReference>
<evidence type="ECO:0000256" key="2">
    <source>
        <dbReference type="ARBA" id="ARBA00007362"/>
    </source>
</evidence>
<comment type="caution">
    <text evidence="9">The sequence shown here is derived from an EMBL/GenBank/DDBJ whole genome shotgun (WGS) entry which is preliminary data.</text>
</comment>
<evidence type="ECO:0000313" key="10">
    <source>
        <dbReference type="Proteomes" id="UP001597383"/>
    </source>
</evidence>
<gene>
    <name evidence="9" type="ORF">ACFSJF_10465</name>
</gene>
<evidence type="ECO:0000256" key="5">
    <source>
        <dbReference type="ARBA" id="ARBA00022989"/>
    </source>
</evidence>
<organism evidence="9 10">
    <name type="scientific">Ornithinibacillus salinisoli</name>
    <dbReference type="NCBI Taxonomy" id="1848459"/>
    <lineage>
        <taxon>Bacteria</taxon>
        <taxon>Bacillati</taxon>
        <taxon>Bacillota</taxon>
        <taxon>Bacilli</taxon>
        <taxon>Bacillales</taxon>
        <taxon>Bacillaceae</taxon>
        <taxon>Ornithinibacillus</taxon>
    </lineage>
</organism>
<dbReference type="Proteomes" id="UP001597383">
    <property type="component" value="Unassembled WGS sequence"/>
</dbReference>
<feature type="transmembrane region" description="Helical" evidence="7">
    <location>
        <begin position="179"/>
        <end position="197"/>
    </location>
</feature>
<feature type="domain" description="EamA" evidence="8">
    <location>
        <begin position="148"/>
        <end position="284"/>
    </location>
</feature>
<evidence type="ECO:0000259" key="8">
    <source>
        <dbReference type="Pfam" id="PF00892"/>
    </source>
</evidence>
<reference evidence="10" key="1">
    <citation type="journal article" date="2019" name="Int. J. Syst. Evol. Microbiol.">
        <title>The Global Catalogue of Microorganisms (GCM) 10K type strain sequencing project: providing services to taxonomists for standard genome sequencing and annotation.</title>
        <authorList>
            <consortium name="The Broad Institute Genomics Platform"/>
            <consortium name="The Broad Institute Genome Sequencing Center for Infectious Disease"/>
            <person name="Wu L."/>
            <person name="Ma J."/>
        </authorList>
    </citation>
    <scope>NUCLEOTIDE SEQUENCE [LARGE SCALE GENOMIC DNA]</scope>
    <source>
        <strain evidence="10">R28</strain>
    </source>
</reference>
<dbReference type="PANTHER" id="PTHR32322:SF18">
    <property type="entry name" value="S-ADENOSYLMETHIONINE_S-ADENOSYLHOMOCYSTEINE TRANSPORTER"/>
    <property type="match status" value="1"/>
</dbReference>
<keyword evidence="3" id="KW-1003">Cell membrane</keyword>
<feature type="transmembrane region" description="Helical" evidence="7">
    <location>
        <begin position="144"/>
        <end position="167"/>
    </location>
</feature>
<evidence type="ECO:0000256" key="7">
    <source>
        <dbReference type="SAM" id="Phobius"/>
    </source>
</evidence>